<name>A0A9W6ZTK7_9STRA</name>
<evidence type="ECO:0000256" key="1">
    <source>
        <dbReference type="ARBA" id="ARBA00004127"/>
    </source>
</evidence>
<sequence length="4070" mass="454827">MAYPGNNMPRGEGFRASSNSSNPNVSPQLLTRHTSSLLPPERHLQPYVFRSPFQSSLLSQQALRRSRKRDSRGRTESEFEKDVLRAGVGVVKGVVGTAFGVLGTVVEGGATVASKIDKSGGDFTPILPPMTLRAGPVRNIFQNNILTENLAKRFKMLGISTPFELQSKPDGSTEGVRKKFVPLKSGDIVYMTASVSSPPLPSSPLGSSKTIYLSSTGPTNTEFGGIEVAEGCEMDEIYWCLFRVWHSDAYSDWHVDNRRPRACVGEHGNYKGSEYVDSDDEEDVDNAGGQQRDAVGDSREANVDEVDETAVIEKIHGIQGRRVISYESDLVFEHIATGQVLASLNDVNSLIDAEATKVALVDRVIASQGRLKNMSKKQKKQQDTHFSITPRFKSRAGVVYDGDLVRVTTFSTQGRVHVSGPHGVIDPLAAHRVREANVSHYHKVVDSDLNNTSSSSSSKAKKNTTGNGEKNASTKSIASQGESVLTIKRFSQWTIPSSTLNYGDCIRISNPEVDAYLWCSSSTRTNKAPFFRRIRHKSCLYEGDHDVSHVVTGCKSIFVIERINRTLGGPIRWNDTVRFRHLITGKYLVVNNSPIIDPEEDDGGANGRRGPLGLLSPSRRAHKRGPAKAKEFQLALYDFKSSANNTPGDQEELFMGSLFNLNPVSAPSGAEGGGSKSSSTSYSSYVSPQNCFAILSHSFVDTYNSDESSDDEDGGSFSHTGNDIANGTQRCYLHADTSKVRHPKKKRLRDLFEVSSLRGEVWGYEKGEGGNTMENNRPHGDTEATFCDRFFPRDAIKIETIEWTEVQAVMFALNAKSIAETYMMRVYKFANRQREGKDTAFSQEFVTPVLKMLSCVSKFASGESIFPNEMRGDENIDKSMRDLVIIDRKYIANCIIQGTKLIDTLFAMLAAPRHAGLLIDHIQREERLCKIHTEVGRTIAIATEDKRAQIYCSMQAFEEGPKAGLGFIGELVKQMHWNLGASGLLDMIVTNNKVLVRELVDERLIEFFLKSLCKRGPSRETLDFLTSINICTTSSKATEPVVNCQETLCKLLFPTFGYHMSSDLGERRFNRRNILLETALATIEEEHTEQRKKRGSSVTGAWSPHRNKRLSHHPQANGYQIVVSWEGLDDYVVGSEETKTKRALFYSARKLGMKYISETGEDKNWHIEPHSWKEYQRTFFHHEELPPRQWVKLSEFIWTIDPIAKHGVENWVKISARLAQDEVAMQRFQRAQTLANYYMGSLNLFTNMCKHRSVRVIKHLEKQFSFECLMAGLADKNLPDLTRSAITDLLLVLYIDRYPHETILLPRVVRPYFSSGHLPENETSLTQCDEMLPRFNTEEFSSFGQATPMMEPQSFEENEEEVAVSAIPLSVEEEESLRRMRSSANKGKFPGFSITKTTIMQDVSNEKFEALQSVIIRVLKSCEMEDQLPASKSHAEAKQVADRMKFTLSVLSVAKKLLFSGFLTKTSQIDELSSVIVRFMRKPDAVLMADGGNGGTISEIENLLEGVGKGLNLVGNTTLDGLGKVGKLFKMSADDEGPSQGNGEANGNLISSSPKYDKQGKRISGTSQGDEVEMVENPTSRSHGLGGLRKHLSFRKPGSTSKNHHHHEHGRKRMTLIGQNAIESASKGKAQKLLDGLGTEEGKQKVVDKLGNDLFKFLDSCDNQAGRRIEVVDVIYERQRQNVLGKWSANHILRKEAKKMEAPPHMEILYFKTGDKINQAAKAWASEDKAQHPHRKIGGLTPLLCSKTNPEVDTVPEPKSLWHYKEDTWMLGDEVDGVVSEDGHKWCYNLNWPGDSGDIFGRTKWWPKYHATAFVRIRKWVRTRQLTTAVGLAVKFAFKLDKVAISNAFRKSAMGNTKDKGKVDVFKAAELMEKALQEKVHESQGNTHHGSNEPGLQHGGASSAEGGGKEGFVNSVHGEVERAKLDTVKCRQLTCDMLTYAAGTALDVRITAVAARLRNALENNTELYFDQKSKTRVGSAATNESSRARASPSQSRRSSFLEQSSSSLKKASTQATANVNIIGAKRVDVSIAGTTKSRDAIVHSMLLKHKWGKNKEPITLTMAGMDLFDSMFTRGRGENHISRLDIGDPHDTDTARNLLSALLTERDGDLAEKILCTLFLHHSRKSLLVHRLSEMHWLMDEESKNLHNKILQNVAVLRNNVQGFFSWASSTIDDSLHDEEDSATNRGDEDRRTSTDGNAFSMQSQRTLEETLLIIKEFTDACYKSNEALRRKSTTNMKMIHKEANDFHKHRTDAHMAQTNSNLKPAKGRQTMMRKLEVHMIFIELLEVEAEIGEQHDQQEEILKLLHTAANDFMVAFMDGNTDNKLEIIRCGAIGIFLKQVGRARGVSRVLASIYKNSAGLVRDVPKSILIDFASHIQEWGVHLKNLFFYMDFFRNVMVVKGVPMRRNQGMVMNVFTDPNLSNTLVTYCSTGIGSEDSSGGGGSASGGGRMRSGSSNMGPNNNIFVSGPAMKRKHLLREFAERGDEDSNNDQQKTFEHILLSETISKDSSSRMTDTERQIYWHARVVELLGLCCTGNVDSTELSASRVINFNEVYSFFSDSEYWQEAPFLWTAFAKFTGNVYFDTDMSSELSSEGRMKDMTTAWEVVLMISEAIEAYVEELVQLVEAEDDQLSKGNEGTDSAGDAKAKKMKKNRKVRATRENVLIEAIIEGGFSAVEAFYRCVVQNYSVLENSGGSSLETSVQGYGYSREKYAGQATAALQGALGLMVDKSIAKRLDDSQRKVLSSSCLVLGIYSDVNLDAPTIDTDSARESELSQAVYDSQRSISKTLSFFSSGASPTADARPSSTIRASPTGDQDDNWERKAARKLKREYAWAIQSSEYVNSQMVDEFNDLVKLVLKFGTKQGKGGGTSEGSSSKKKVKKKKKGKKAKAIKIDDVNFETNKNFDALIQRLIEHVRRLVAGLVEGLDKYNMTSGEANAGLMTNCLLGFRSSAPLVLRLLRNCITQAEVMWDDEHLFIDAERKQIIKEKKKAKMQEVMVKCGAADLVVDLLAGLGDSGGDASSQEGGDENVRTGVIGSSLALTEYVKEEALKFAIELLDGGNKEVQDKIFTYLSNNTNAASKFFGGIHSRIEKANRCTVAIRRWIEYRLQDSADMSSVEQEGINELYSVKGDLKVGLIFKMLQLLNEGHNLQMQRLLEDQSVIGLNKNRGLVRAGASLITNSAFSKEAVERMEPESLDELTQLFDFLTECVQGPSLSNQRLLSMTQVAEAASFIFQCKIGEKDILNGAFTSVAGDITSSKGPASSDDAALTANKSKMLEVQRRSNCMRKLSLAAAKTMNSMLEGRAESESCPVHNYLCQKLNPKLLINRLTVAYHTFKLCKKKLRSSQYLIPIPLLKYIFGAIYSLSHDKMIADRKSFLMSQKEKAFDIGIEITTLLIRLSHVDAKFDPHVSMEMIEIEDNITHRGFWGKLNSFLMGDQDEDDDEEEENANYEVEDLKKTLMEKAERKALEKHRHTQKKALHFFQSKLRAIEVVWGSGGLSTVYFPIPPEGAFMSDEIKENMFVNIDYGSEDRVKELMKLVPEVQDELKWHETLERLHIPQKQSTTLLNQFTFVVSLVINFIMIVSLQYDGAEESPTYKHEELYHYIEILGIANCVLAAVKCLHIGLFKLPIILKKMSRFRLRARYFNTISSAEKEAALLSAFKTPLGILSIILIFSHIGAVAYGDIYSRGHPGFWVRGACYVLLGLSTLRSIHKVAQATGYPTAFLFWYSFVWQSVEILKFYGFMLASSILGTIYSREYPLFYSLQLFTIIPMSPTLTSVMRAVTDPGNQLVMSAVLGLIIIYTFSLIAFFFFHSSGAMMNNDQGVNECHDMISCLKSFVRNGLLYGGGIGDFINGDLGNSPDLDDDLGYWSRLMFDLSFFIIVIVLLLNIIFGIILDTFSSLREAQNTKIELKSSQCFICGLGRDLFEDQKQLGGKGFAFHQTNEHSVYDYVYFTIYLRSKHDTEFNGAETFVQECLDKDDISWIPDGIALQIPRIDVYAEREKRMDEMFKGLRERSDGVQEVLSGEIGKVSLMIERQFGMFRKQIAGLKEEVKVVKQQNAELQAAKK</sequence>
<dbReference type="Pfam" id="PF08454">
    <property type="entry name" value="RIH_assoc"/>
    <property type="match status" value="1"/>
</dbReference>
<feature type="transmembrane region" description="Helical" evidence="11">
    <location>
        <begin position="3762"/>
        <end position="3785"/>
    </location>
</feature>
<dbReference type="InterPro" id="IPR005821">
    <property type="entry name" value="Ion_trans_dom"/>
</dbReference>
<feature type="transmembrane region" description="Helical" evidence="11">
    <location>
        <begin position="3349"/>
        <end position="3367"/>
    </location>
</feature>
<keyword evidence="7 11" id="KW-0472">Membrane</keyword>
<evidence type="ECO:0000256" key="8">
    <source>
        <dbReference type="ARBA" id="ARBA00023286"/>
    </source>
</evidence>
<feature type="region of interest" description="Disordered" evidence="10">
    <location>
        <begin position="2632"/>
        <end position="2653"/>
    </location>
</feature>
<dbReference type="InterPro" id="IPR016093">
    <property type="entry name" value="MIR_motif"/>
</dbReference>
<keyword evidence="17" id="KW-1185">Reference proteome</keyword>
<feature type="region of interest" description="Disordered" evidence="10">
    <location>
        <begin position="1"/>
        <end position="29"/>
    </location>
</feature>
<feature type="transmembrane region" description="Helical" evidence="11">
    <location>
        <begin position="3879"/>
        <end position="3901"/>
    </location>
</feature>
<dbReference type="GO" id="GO:0012505">
    <property type="term" value="C:endomembrane system"/>
    <property type="evidence" value="ECO:0007669"/>
    <property type="project" value="UniProtKB-SubCell"/>
</dbReference>
<feature type="domain" description="Ion transport" evidence="12">
    <location>
        <begin position="3669"/>
        <end position="3908"/>
    </location>
</feature>
<feature type="region of interest" description="Disordered" evidence="10">
    <location>
        <begin position="1533"/>
        <end position="1611"/>
    </location>
</feature>
<dbReference type="Pfam" id="PF02815">
    <property type="entry name" value="MIR"/>
    <property type="match status" value="1"/>
</dbReference>
<dbReference type="Pfam" id="PF00520">
    <property type="entry name" value="Ion_trans"/>
    <property type="match status" value="1"/>
</dbReference>
<evidence type="ECO:0000259" key="15">
    <source>
        <dbReference type="Pfam" id="PF08454"/>
    </source>
</evidence>
<comment type="subcellular location">
    <subcellularLocation>
        <location evidence="1">Endomembrane system</location>
        <topology evidence="1">Multi-pass membrane protein</topology>
    </subcellularLocation>
</comment>
<feature type="transmembrane region" description="Helical" evidence="11">
    <location>
        <begin position="3567"/>
        <end position="3589"/>
    </location>
</feature>
<protein>
    <submittedName>
        <fullName evidence="16">Uncharacterized protein</fullName>
    </submittedName>
</protein>
<dbReference type="GO" id="GO:0016020">
    <property type="term" value="C:membrane"/>
    <property type="evidence" value="ECO:0007669"/>
    <property type="project" value="InterPro"/>
</dbReference>
<feature type="domain" description="RIH" evidence="13">
    <location>
        <begin position="2250"/>
        <end position="2414"/>
    </location>
</feature>
<gene>
    <name evidence="16" type="ORF">TrRE_jg3548</name>
</gene>
<dbReference type="InterPro" id="IPR035910">
    <property type="entry name" value="RyR/IP3R_RIH_dom_sf"/>
</dbReference>
<feature type="region of interest" description="Disordered" evidence="10">
    <location>
        <begin position="1879"/>
        <end position="1912"/>
    </location>
</feature>
<evidence type="ECO:0000256" key="5">
    <source>
        <dbReference type="ARBA" id="ARBA00022989"/>
    </source>
</evidence>
<feature type="region of interest" description="Disordered" evidence="10">
    <location>
        <begin position="2176"/>
        <end position="2202"/>
    </location>
</feature>
<feature type="compositionally biased region" description="Gly residues" evidence="10">
    <location>
        <begin position="2439"/>
        <end position="2451"/>
    </location>
</feature>
<evidence type="ECO:0000313" key="17">
    <source>
        <dbReference type="Proteomes" id="UP001165082"/>
    </source>
</evidence>
<feature type="compositionally biased region" description="Polar residues" evidence="10">
    <location>
        <begin position="466"/>
        <end position="478"/>
    </location>
</feature>
<feature type="region of interest" description="Disordered" evidence="10">
    <location>
        <begin position="598"/>
        <end position="625"/>
    </location>
</feature>
<dbReference type="Gene3D" id="2.80.10.50">
    <property type="match status" value="2"/>
</dbReference>
<feature type="transmembrane region" description="Helical" evidence="11">
    <location>
        <begin position="3695"/>
        <end position="3714"/>
    </location>
</feature>
<feature type="region of interest" description="Disordered" evidence="10">
    <location>
        <begin position="272"/>
        <end position="301"/>
    </location>
</feature>
<feature type="compositionally biased region" description="Acidic residues" evidence="10">
    <location>
        <begin position="276"/>
        <end position="285"/>
    </location>
</feature>
<keyword evidence="6" id="KW-0406">Ion transport</keyword>
<feature type="region of interest" description="Disordered" evidence="10">
    <location>
        <begin position="2435"/>
        <end position="2460"/>
    </location>
</feature>
<feature type="region of interest" description="Disordered" evidence="10">
    <location>
        <begin position="60"/>
        <end position="79"/>
    </location>
</feature>
<dbReference type="PANTHER" id="PTHR13715">
    <property type="entry name" value="RYANODINE RECEPTOR AND IP3 RECEPTOR"/>
    <property type="match status" value="1"/>
</dbReference>
<dbReference type="Pfam" id="PF01365">
    <property type="entry name" value="RYDR_ITPR"/>
    <property type="match status" value="1"/>
</dbReference>
<feature type="domain" description="MIR" evidence="14">
    <location>
        <begin position="500"/>
        <end position="600"/>
    </location>
</feature>
<evidence type="ECO:0000256" key="9">
    <source>
        <dbReference type="ARBA" id="ARBA00023303"/>
    </source>
</evidence>
<dbReference type="InterPro" id="IPR036300">
    <property type="entry name" value="MIR_dom_sf"/>
</dbReference>
<keyword evidence="4" id="KW-0677">Repeat</keyword>
<evidence type="ECO:0000256" key="3">
    <source>
        <dbReference type="ARBA" id="ARBA00022692"/>
    </source>
</evidence>
<feature type="compositionally biased region" description="Basic residues" evidence="10">
    <location>
        <begin position="1602"/>
        <end position="1611"/>
    </location>
</feature>
<feature type="domain" description="RyR/IP3R Homology associated" evidence="15">
    <location>
        <begin position="3138"/>
        <end position="3234"/>
    </location>
</feature>
<evidence type="ECO:0000256" key="7">
    <source>
        <dbReference type="ARBA" id="ARBA00023136"/>
    </source>
</evidence>
<dbReference type="InterPro" id="IPR013662">
    <property type="entry name" value="RIH_assoc-dom"/>
</dbReference>
<proteinExistence type="predicted"/>
<dbReference type="InterPro" id="IPR015925">
    <property type="entry name" value="Ryanodine_IP3_receptor"/>
</dbReference>
<feature type="compositionally biased region" description="Low complexity" evidence="10">
    <location>
        <begin position="1988"/>
        <end position="2007"/>
    </location>
</feature>
<feature type="region of interest" description="Disordered" evidence="10">
    <location>
        <begin position="1974"/>
        <end position="2007"/>
    </location>
</feature>
<feature type="region of interest" description="Disordered" evidence="10">
    <location>
        <begin position="444"/>
        <end position="478"/>
    </location>
</feature>
<feature type="transmembrane region" description="Helical" evidence="11">
    <location>
        <begin position="3609"/>
        <end position="3634"/>
    </location>
</feature>
<feature type="compositionally biased region" description="Polar residues" evidence="10">
    <location>
        <begin position="2804"/>
        <end position="2814"/>
    </location>
</feature>
<keyword evidence="8" id="KW-1071">Ligand-gated ion channel</keyword>
<evidence type="ECO:0000256" key="11">
    <source>
        <dbReference type="SAM" id="Phobius"/>
    </source>
</evidence>
<dbReference type="EMBL" id="BRXZ01000985">
    <property type="protein sequence ID" value="GMH59256.1"/>
    <property type="molecule type" value="Genomic_DNA"/>
</dbReference>
<feature type="compositionally biased region" description="Polar residues" evidence="10">
    <location>
        <begin position="1539"/>
        <end position="1554"/>
    </location>
</feature>
<evidence type="ECO:0000256" key="6">
    <source>
        <dbReference type="ARBA" id="ARBA00023065"/>
    </source>
</evidence>
<evidence type="ECO:0000259" key="13">
    <source>
        <dbReference type="Pfam" id="PF01365"/>
    </source>
</evidence>
<evidence type="ECO:0000313" key="16">
    <source>
        <dbReference type="EMBL" id="GMH59256.1"/>
    </source>
</evidence>
<feature type="compositionally biased region" description="Low complexity" evidence="10">
    <location>
        <begin position="17"/>
        <end position="27"/>
    </location>
</feature>
<dbReference type="InterPro" id="IPR000699">
    <property type="entry name" value="RIH_dom"/>
</dbReference>
<evidence type="ECO:0000259" key="14">
    <source>
        <dbReference type="Pfam" id="PF02815"/>
    </source>
</evidence>
<feature type="region of interest" description="Disordered" evidence="10">
    <location>
        <begin position="2864"/>
        <end position="2884"/>
    </location>
</feature>
<dbReference type="Proteomes" id="UP001165082">
    <property type="component" value="Unassembled WGS sequence"/>
</dbReference>
<evidence type="ECO:0000256" key="4">
    <source>
        <dbReference type="ARBA" id="ARBA00022737"/>
    </source>
</evidence>
<feature type="transmembrane region" description="Helical" evidence="11">
    <location>
        <begin position="3667"/>
        <end position="3689"/>
    </location>
</feature>
<accession>A0A9W6ZTK7</accession>
<dbReference type="OrthoDB" id="300855at2759"/>
<dbReference type="GO" id="GO:0005262">
    <property type="term" value="F:calcium channel activity"/>
    <property type="evidence" value="ECO:0007669"/>
    <property type="project" value="InterPro"/>
</dbReference>
<organism evidence="16 17">
    <name type="scientific">Triparma retinervis</name>
    <dbReference type="NCBI Taxonomy" id="2557542"/>
    <lineage>
        <taxon>Eukaryota</taxon>
        <taxon>Sar</taxon>
        <taxon>Stramenopiles</taxon>
        <taxon>Ochrophyta</taxon>
        <taxon>Bolidophyceae</taxon>
        <taxon>Parmales</taxon>
        <taxon>Triparmaceae</taxon>
        <taxon>Triparma</taxon>
    </lineage>
</organism>
<dbReference type="SUPFAM" id="SSF100909">
    <property type="entry name" value="IP3 receptor type 1 binding core, domain 2"/>
    <property type="match status" value="1"/>
</dbReference>
<keyword evidence="9" id="KW-0407">Ion channel</keyword>
<evidence type="ECO:0000256" key="10">
    <source>
        <dbReference type="SAM" id="MobiDB-lite"/>
    </source>
</evidence>
<evidence type="ECO:0000259" key="12">
    <source>
        <dbReference type="Pfam" id="PF00520"/>
    </source>
</evidence>
<keyword evidence="5 11" id="KW-1133">Transmembrane helix</keyword>
<reference evidence="16" key="1">
    <citation type="submission" date="2022-07" db="EMBL/GenBank/DDBJ databases">
        <title>Genome analysis of Parmales, a sister group of diatoms, reveals the evolutionary specialization of diatoms from phago-mixotrophs to photoautotrophs.</title>
        <authorList>
            <person name="Ban H."/>
            <person name="Sato S."/>
            <person name="Yoshikawa S."/>
            <person name="Kazumasa Y."/>
            <person name="Nakamura Y."/>
            <person name="Ichinomiya M."/>
            <person name="Saitoh K."/>
            <person name="Sato N."/>
            <person name="Blanc-Mathieu R."/>
            <person name="Endo H."/>
            <person name="Kuwata A."/>
            <person name="Ogata H."/>
        </authorList>
    </citation>
    <scope>NUCLEOTIDE SEQUENCE</scope>
</reference>
<feature type="transmembrane region" description="Helical" evidence="11">
    <location>
        <begin position="3726"/>
        <end position="3756"/>
    </location>
</feature>
<dbReference type="SUPFAM" id="SSF82109">
    <property type="entry name" value="MIR domain"/>
    <property type="match status" value="1"/>
</dbReference>
<feature type="transmembrane region" description="Helical" evidence="11">
    <location>
        <begin position="3792"/>
        <end position="3814"/>
    </location>
</feature>
<keyword evidence="3 11" id="KW-0812">Transmembrane</keyword>
<keyword evidence="2" id="KW-0813">Transport</keyword>
<evidence type="ECO:0000256" key="2">
    <source>
        <dbReference type="ARBA" id="ARBA00022448"/>
    </source>
</evidence>
<comment type="caution">
    <text evidence="16">The sequence shown here is derived from an EMBL/GenBank/DDBJ whole genome shotgun (WGS) entry which is preliminary data.</text>
</comment>
<feature type="region of interest" description="Disordered" evidence="10">
    <location>
        <begin position="2793"/>
        <end position="2819"/>
    </location>
</feature>
<feature type="region of interest" description="Disordered" evidence="10">
    <location>
        <begin position="1086"/>
        <end position="1112"/>
    </location>
</feature>
<dbReference type="PANTHER" id="PTHR13715:SF99">
    <property type="entry name" value="INOSITOL 1,4,5-TRISPHOSPHATE RECEPTOR-LIKE PROTEIN A"/>
    <property type="match status" value="1"/>
</dbReference>